<dbReference type="Gramene" id="PRQ55435">
    <property type="protein sequence ID" value="PRQ55435"/>
    <property type="gene ID" value="RchiOBHm_Chr1g0324511"/>
</dbReference>
<name>A0A2P6S9T7_ROSCH</name>
<dbReference type="Proteomes" id="UP000238479">
    <property type="component" value="Chromosome 1"/>
</dbReference>
<dbReference type="PANTHER" id="PTHR31907">
    <property type="entry name" value="MLP-LIKE PROTEIN 423"/>
    <property type="match status" value="1"/>
</dbReference>
<dbReference type="EMBL" id="PDCK01000039">
    <property type="protein sequence ID" value="PRQ55435.1"/>
    <property type="molecule type" value="Genomic_DNA"/>
</dbReference>
<evidence type="ECO:0000313" key="3">
    <source>
        <dbReference type="Proteomes" id="UP000238479"/>
    </source>
</evidence>
<sequence length="151" mass="17082">MSSDYGKVETDVELKASAAKFHEFFTRRPHHLSNISSDKIKDCNLHEGEWGTVGSIVHWNYVHDGKSKVAKELFEAIDDEKNSITLKVVEGDLLEHYKSFKITIQASPKGEGCTVHWTFEYEKVHGDVEDPHTLLQLAVDLSKDICSHLST</sequence>
<keyword evidence="3" id="KW-1185">Reference proteome</keyword>
<comment type="caution">
    <text evidence="2">The sequence shown here is derived from an EMBL/GenBank/DDBJ whole genome shotgun (WGS) entry which is preliminary data.</text>
</comment>
<proteinExistence type="predicted"/>
<dbReference type="AlphaFoldDB" id="A0A2P6S9T7"/>
<accession>A0A2P6S9T7</accession>
<dbReference type="STRING" id="74649.A0A2P6S9T7"/>
<feature type="domain" description="Bet v I/Major latex protein" evidence="1">
    <location>
        <begin position="3"/>
        <end position="151"/>
    </location>
</feature>
<evidence type="ECO:0000313" key="2">
    <source>
        <dbReference type="EMBL" id="PRQ55435.1"/>
    </source>
</evidence>
<protein>
    <submittedName>
        <fullName evidence="2">Putative START-like domain-containing protein</fullName>
    </submittedName>
</protein>
<organism evidence="2 3">
    <name type="scientific">Rosa chinensis</name>
    <name type="common">China rose</name>
    <dbReference type="NCBI Taxonomy" id="74649"/>
    <lineage>
        <taxon>Eukaryota</taxon>
        <taxon>Viridiplantae</taxon>
        <taxon>Streptophyta</taxon>
        <taxon>Embryophyta</taxon>
        <taxon>Tracheophyta</taxon>
        <taxon>Spermatophyta</taxon>
        <taxon>Magnoliopsida</taxon>
        <taxon>eudicotyledons</taxon>
        <taxon>Gunneridae</taxon>
        <taxon>Pentapetalae</taxon>
        <taxon>rosids</taxon>
        <taxon>fabids</taxon>
        <taxon>Rosales</taxon>
        <taxon>Rosaceae</taxon>
        <taxon>Rosoideae</taxon>
        <taxon>Rosoideae incertae sedis</taxon>
        <taxon>Rosa</taxon>
    </lineage>
</organism>
<dbReference type="InterPro" id="IPR023393">
    <property type="entry name" value="START-like_dom_sf"/>
</dbReference>
<dbReference type="CDD" id="cd07816">
    <property type="entry name" value="Bet_v1-like"/>
    <property type="match status" value="1"/>
</dbReference>
<dbReference type="GO" id="GO:0006952">
    <property type="term" value="P:defense response"/>
    <property type="evidence" value="ECO:0007669"/>
    <property type="project" value="InterPro"/>
</dbReference>
<dbReference type="Pfam" id="PF00407">
    <property type="entry name" value="Bet_v_1"/>
    <property type="match status" value="1"/>
</dbReference>
<gene>
    <name evidence="2" type="ORF">RchiOBHm_Chr1g0324511</name>
</gene>
<dbReference type="OrthoDB" id="1858121at2759"/>
<dbReference type="SUPFAM" id="SSF55961">
    <property type="entry name" value="Bet v1-like"/>
    <property type="match status" value="1"/>
</dbReference>
<reference evidence="2 3" key="1">
    <citation type="journal article" date="2018" name="Nat. Genet.">
        <title>The Rosa genome provides new insights in the design of modern roses.</title>
        <authorList>
            <person name="Bendahmane M."/>
        </authorList>
    </citation>
    <scope>NUCLEOTIDE SEQUENCE [LARGE SCALE GENOMIC DNA]</scope>
    <source>
        <strain evidence="3">cv. Old Blush</strain>
    </source>
</reference>
<dbReference type="Gene3D" id="3.30.530.20">
    <property type="match status" value="1"/>
</dbReference>
<dbReference type="SMART" id="SM01037">
    <property type="entry name" value="Bet_v_1"/>
    <property type="match status" value="1"/>
</dbReference>
<dbReference type="InterPro" id="IPR000916">
    <property type="entry name" value="Bet_v_I/MLP"/>
</dbReference>
<dbReference type="InterPro" id="IPR051761">
    <property type="entry name" value="MLP-like_ligand-binding"/>
</dbReference>
<evidence type="ECO:0000259" key="1">
    <source>
        <dbReference type="SMART" id="SM01037"/>
    </source>
</evidence>
<dbReference type="OMA" id="FTHAISK"/>